<gene>
    <name evidence="13" type="ORF">NLI96_g7181</name>
</gene>
<dbReference type="GO" id="GO:0031122">
    <property type="term" value="P:cytoplasmic microtubule organization"/>
    <property type="evidence" value="ECO:0007669"/>
    <property type="project" value="InterPro"/>
</dbReference>
<comment type="subcellular location">
    <subcellularLocation>
        <location evidence="1">Cytoplasm</location>
        <location evidence="1">Cytoskeleton</location>
        <location evidence="1">Microtubule organizing center</location>
        <location evidence="1">Spindle pole body</location>
    </subcellularLocation>
</comment>
<dbReference type="GO" id="GO:0005525">
    <property type="term" value="F:GTP binding"/>
    <property type="evidence" value="ECO:0007669"/>
    <property type="project" value="UniProtKB-UniRule"/>
</dbReference>
<feature type="compositionally biased region" description="Polar residues" evidence="10">
    <location>
        <begin position="478"/>
        <end position="500"/>
    </location>
</feature>
<evidence type="ECO:0000256" key="2">
    <source>
        <dbReference type="ARBA" id="ARBA00009636"/>
    </source>
</evidence>
<keyword evidence="8" id="KW-0206">Cytoskeleton</keyword>
<evidence type="ECO:0000313" key="13">
    <source>
        <dbReference type="EMBL" id="KAJ3482132.1"/>
    </source>
</evidence>
<dbReference type="FunFam" id="3.40.50.1440:FF:000012">
    <property type="entry name" value="Tubulin gamma chain"/>
    <property type="match status" value="1"/>
</dbReference>
<dbReference type="Pfam" id="PF03953">
    <property type="entry name" value="Tubulin_C"/>
    <property type="match status" value="1"/>
</dbReference>
<evidence type="ECO:0000256" key="9">
    <source>
        <dbReference type="RuleBase" id="RU000352"/>
    </source>
</evidence>
<dbReference type="GO" id="GO:0005874">
    <property type="term" value="C:microtubule"/>
    <property type="evidence" value="ECO:0007669"/>
    <property type="project" value="UniProtKB-KW"/>
</dbReference>
<dbReference type="InterPro" id="IPR002454">
    <property type="entry name" value="Gamma_tubulin"/>
</dbReference>
<feature type="region of interest" description="Disordered" evidence="10">
    <location>
        <begin position="477"/>
        <end position="500"/>
    </location>
</feature>
<dbReference type="InterPro" id="IPR008280">
    <property type="entry name" value="Tub_FtsZ_C"/>
</dbReference>
<keyword evidence="7 9" id="KW-0342">GTP-binding</keyword>
<dbReference type="Proteomes" id="UP001212997">
    <property type="component" value="Unassembled WGS sequence"/>
</dbReference>
<evidence type="ECO:0000256" key="4">
    <source>
        <dbReference type="ARBA" id="ARBA00022490"/>
    </source>
</evidence>
<dbReference type="SMART" id="SM00865">
    <property type="entry name" value="Tubulin_C"/>
    <property type="match status" value="1"/>
</dbReference>
<comment type="function">
    <text evidence="9">Tubulin is the major constituent of microtubules, protein filaments consisting of alpha- and beta-tubulin heterodimers. Gamma-tubulin is a key component of the gamma-tubulin ring complex (gTuRC) which mediates microtubule nucleation. The gTuRC regulates the minus-end nucleation of alpha-beta tubulin heterodimers that grow into microtubule protafilaments, a critical step in centrosome duplication and spindle formation.</text>
</comment>
<dbReference type="PROSITE" id="PS00227">
    <property type="entry name" value="TUBULIN"/>
    <property type="match status" value="1"/>
</dbReference>
<feature type="domain" description="Tubulin/FtsZ 2-layer sandwich" evidence="12">
    <location>
        <begin position="269"/>
        <end position="413"/>
    </location>
</feature>
<dbReference type="AlphaFoldDB" id="A0AAD5V4D3"/>
<feature type="domain" description="Tubulin/FtsZ GTPase" evidence="11">
    <location>
        <begin position="48"/>
        <end position="245"/>
    </location>
</feature>
<dbReference type="SUPFAM" id="SSF55307">
    <property type="entry name" value="Tubulin C-terminal domain-like"/>
    <property type="match status" value="1"/>
</dbReference>
<dbReference type="GO" id="GO:0005816">
    <property type="term" value="C:spindle pole body"/>
    <property type="evidence" value="ECO:0007669"/>
    <property type="project" value="UniProtKB-SubCell"/>
</dbReference>
<evidence type="ECO:0000256" key="3">
    <source>
        <dbReference type="ARBA" id="ARBA00018848"/>
    </source>
</evidence>
<proteinExistence type="inferred from homology"/>
<comment type="similarity">
    <text evidence="2 9">Belongs to the tubulin family.</text>
</comment>
<dbReference type="Gene3D" id="3.30.1330.20">
    <property type="entry name" value="Tubulin/FtsZ, C-terminal domain"/>
    <property type="match status" value="1"/>
</dbReference>
<dbReference type="Gene3D" id="3.40.50.1440">
    <property type="entry name" value="Tubulin/FtsZ, GTPase domain"/>
    <property type="match status" value="1"/>
</dbReference>
<keyword evidence="14" id="KW-1185">Reference proteome</keyword>
<dbReference type="CDD" id="cd02188">
    <property type="entry name" value="gamma_tubulin"/>
    <property type="match status" value="1"/>
</dbReference>
<protein>
    <recommendedName>
        <fullName evidence="3 9">Tubulin gamma chain</fullName>
    </recommendedName>
</protein>
<dbReference type="InterPro" id="IPR018316">
    <property type="entry name" value="Tubulin/FtsZ_2-layer-sand-dom"/>
</dbReference>
<accession>A0AAD5V4D3</accession>
<dbReference type="EMBL" id="JANAWD010000287">
    <property type="protein sequence ID" value="KAJ3482132.1"/>
    <property type="molecule type" value="Genomic_DNA"/>
</dbReference>
<evidence type="ECO:0000256" key="10">
    <source>
        <dbReference type="SAM" id="MobiDB-lite"/>
    </source>
</evidence>
<dbReference type="InterPro" id="IPR017975">
    <property type="entry name" value="Tubulin_CS"/>
</dbReference>
<dbReference type="InterPro" id="IPR023123">
    <property type="entry name" value="Tubulin_C"/>
</dbReference>
<name>A0AAD5V4D3_9APHY</name>
<dbReference type="PRINTS" id="PR01164">
    <property type="entry name" value="GAMMATUBULIN"/>
</dbReference>
<dbReference type="SUPFAM" id="SSF52490">
    <property type="entry name" value="Tubulin nucleotide-binding domain-like"/>
    <property type="match status" value="1"/>
</dbReference>
<dbReference type="InterPro" id="IPR037103">
    <property type="entry name" value="Tubulin/FtsZ-like_C"/>
</dbReference>
<dbReference type="PANTHER" id="PTHR11588">
    <property type="entry name" value="TUBULIN"/>
    <property type="match status" value="1"/>
</dbReference>
<dbReference type="PRINTS" id="PR01161">
    <property type="entry name" value="TUBULIN"/>
</dbReference>
<organism evidence="13 14">
    <name type="scientific">Meripilus lineatus</name>
    <dbReference type="NCBI Taxonomy" id="2056292"/>
    <lineage>
        <taxon>Eukaryota</taxon>
        <taxon>Fungi</taxon>
        <taxon>Dikarya</taxon>
        <taxon>Basidiomycota</taxon>
        <taxon>Agaricomycotina</taxon>
        <taxon>Agaricomycetes</taxon>
        <taxon>Polyporales</taxon>
        <taxon>Meripilaceae</taxon>
        <taxon>Meripilus</taxon>
    </lineage>
</organism>
<keyword evidence="4" id="KW-0963">Cytoplasm</keyword>
<evidence type="ECO:0000259" key="11">
    <source>
        <dbReference type="SMART" id="SM00864"/>
    </source>
</evidence>
<evidence type="ECO:0000259" key="12">
    <source>
        <dbReference type="SMART" id="SM00865"/>
    </source>
</evidence>
<dbReference type="SMART" id="SM00864">
    <property type="entry name" value="Tubulin"/>
    <property type="match status" value="1"/>
</dbReference>
<dbReference type="Pfam" id="PF00091">
    <property type="entry name" value="Tubulin"/>
    <property type="match status" value="1"/>
</dbReference>
<dbReference type="GO" id="GO:0007020">
    <property type="term" value="P:microtubule nucleation"/>
    <property type="evidence" value="ECO:0007669"/>
    <property type="project" value="InterPro"/>
</dbReference>
<sequence>MPREIVTVQLGQCGNQMGSVYWQRLCAEHGINKEGILEEWATEGGDRKDVFFYQADDEHYIPRAILVDLEPRVINNILTSPFANLYNPENIFVSQDGGGAGNNWAQGYSAGERIYEEVMEMVDREAEGSDSLEGFMLMHSIAGGTGSGVGSFLLERLNDKFPKKLIQTYSVFPNAQEGDVVVQPYNAMLTLKRLVNHADSVVVLDNGALSRISADRLHVSTPTFDQTNQLVSISRRSSLLLYRQSSSPLHSGRDVMAASTQTLRYPGYMNNDLVGIIASLIPTPRCHFLMTSYTPFTSDQIDKAKVIRRTTVLDVMRRLLQPKNRMVSTTPSKTACYISILNIIQGDVDPTDVHQSLLRIRERQLANFIPWGPASIQVALTRKSPYVTTNHRVSGLMLANHTSIASLFKRMIDQFDRLKKRNAFLEQYKKEKMFENGLGEFDDAKATAEELLKEYKACESADYITYVSRLPHDLNPVRANNSSRSRCFHPQGSSEADQAH</sequence>
<dbReference type="GO" id="GO:0000930">
    <property type="term" value="C:gamma-tubulin complex"/>
    <property type="evidence" value="ECO:0007669"/>
    <property type="project" value="InterPro"/>
</dbReference>
<keyword evidence="5 9" id="KW-0493">Microtubule</keyword>
<dbReference type="FunFam" id="3.30.1330.20:FF:000003">
    <property type="entry name" value="Tubulin gamma chain"/>
    <property type="match status" value="1"/>
</dbReference>
<dbReference type="Gene3D" id="1.10.287.600">
    <property type="entry name" value="Helix hairpin bin"/>
    <property type="match status" value="1"/>
</dbReference>
<comment type="caution">
    <text evidence="13">The sequence shown here is derived from an EMBL/GenBank/DDBJ whole genome shotgun (WGS) entry which is preliminary data.</text>
</comment>
<evidence type="ECO:0000256" key="6">
    <source>
        <dbReference type="ARBA" id="ARBA00022741"/>
    </source>
</evidence>
<dbReference type="InterPro" id="IPR036525">
    <property type="entry name" value="Tubulin/FtsZ_GTPase_sf"/>
</dbReference>
<evidence type="ECO:0000256" key="7">
    <source>
        <dbReference type="ARBA" id="ARBA00023134"/>
    </source>
</evidence>
<evidence type="ECO:0000313" key="14">
    <source>
        <dbReference type="Proteomes" id="UP001212997"/>
    </source>
</evidence>
<evidence type="ECO:0000256" key="8">
    <source>
        <dbReference type="ARBA" id="ARBA00023212"/>
    </source>
</evidence>
<reference evidence="13" key="1">
    <citation type="submission" date="2022-07" db="EMBL/GenBank/DDBJ databases">
        <title>Genome Sequence of Physisporinus lineatus.</title>
        <authorList>
            <person name="Buettner E."/>
        </authorList>
    </citation>
    <scope>NUCLEOTIDE SEQUENCE</scope>
    <source>
        <strain evidence="13">VT162</strain>
    </source>
</reference>
<evidence type="ECO:0000256" key="5">
    <source>
        <dbReference type="ARBA" id="ARBA00022701"/>
    </source>
</evidence>
<dbReference type="FunFam" id="1.10.287.600:FF:000004">
    <property type="entry name" value="Tubulin gamma chain"/>
    <property type="match status" value="1"/>
</dbReference>
<dbReference type="InterPro" id="IPR000217">
    <property type="entry name" value="Tubulin"/>
</dbReference>
<dbReference type="InterPro" id="IPR003008">
    <property type="entry name" value="Tubulin_FtsZ_GTPase"/>
</dbReference>
<evidence type="ECO:0000256" key="1">
    <source>
        <dbReference type="ARBA" id="ARBA00004317"/>
    </source>
</evidence>
<dbReference type="GO" id="GO:0000278">
    <property type="term" value="P:mitotic cell cycle"/>
    <property type="evidence" value="ECO:0007669"/>
    <property type="project" value="UniProtKB-ARBA"/>
</dbReference>
<keyword evidence="6 9" id="KW-0547">Nucleotide-binding</keyword>